<gene>
    <name evidence="1" type="ORF">SAMN04489809_0005</name>
    <name evidence="2" type="ORF">SAMN04489809_0081</name>
</gene>
<dbReference type="EMBL" id="LT629770">
    <property type="protein sequence ID" value="SDR70361.1"/>
    <property type="molecule type" value="Genomic_DNA"/>
</dbReference>
<dbReference type="Proteomes" id="UP000182126">
    <property type="component" value="Chromosome I"/>
</dbReference>
<evidence type="ECO:0000313" key="2">
    <source>
        <dbReference type="EMBL" id="SDR72295.1"/>
    </source>
</evidence>
<dbReference type="EMBL" id="LT629770">
    <property type="protein sequence ID" value="SDR72295.1"/>
    <property type="molecule type" value="Genomic_DNA"/>
</dbReference>
<proteinExistence type="predicted"/>
<sequence length="119" mass="11499">MADHIHLFKPGASVTFTASADVIGGRLVEVTGARTVANAAADSVKTVGAAAQDTKSGEDVLVLRGGVQNLVASAAIVAGARVKPAAAGKVVTVGAGERGIGLALTAAGAADALLQVALD</sequence>
<dbReference type="Pfam" id="PF09956">
    <property type="entry name" value="Phage_cement_2"/>
    <property type="match status" value="1"/>
</dbReference>
<dbReference type="InterPro" id="IPR011231">
    <property type="entry name" value="Phage_VT1-Sakai_H0018"/>
</dbReference>
<dbReference type="GeneID" id="36301448"/>
<organism evidence="2 3">
    <name type="scientific">Microbacterium paraoxydans</name>
    <dbReference type="NCBI Taxonomy" id="199592"/>
    <lineage>
        <taxon>Bacteria</taxon>
        <taxon>Bacillati</taxon>
        <taxon>Actinomycetota</taxon>
        <taxon>Actinomycetes</taxon>
        <taxon>Micrococcales</taxon>
        <taxon>Microbacteriaceae</taxon>
        <taxon>Microbacterium</taxon>
    </lineage>
</organism>
<dbReference type="RefSeq" id="WP_060921021.1">
    <property type="nucleotide sequence ID" value="NZ_LT629770.1"/>
</dbReference>
<accession>A0A1H1LE19</accession>
<protein>
    <submittedName>
        <fullName evidence="2">Uncharacterized conserved protein</fullName>
    </submittedName>
</protein>
<evidence type="ECO:0000313" key="1">
    <source>
        <dbReference type="EMBL" id="SDR70361.1"/>
    </source>
</evidence>
<name>A0A1H1LE19_9MICO</name>
<dbReference type="AlphaFoldDB" id="A0A1H1LE19"/>
<reference evidence="2 3" key="1">
    <citation type="submission" date="2016-10" db="EMBL/GenBank/DDBJ databases">
        <authorList>
            <person name="de Groot N.N."/>
        </authorList>
    </citation>
    <scope>NUCLEOTIDE SEQUENCE [LARGE SCALE GENOMIC DNA]</scope>
    <source>
        <strain evidence="2 3">DSM 15019</strain>
    </source>
</reference>
<evidence type="ECO:0000313" key="3">
    <source>
        <dbReference type="Proteomes" id="UP000182126"/>
    </source>
</evidence>